<dbReference type="PROSITE" id="PS00491">
    <property type="entry name" value="PROLINE_PEPTIDASE"/>
    <property type="match status" value="1"/>
</dbReference>
<dbReference type="InterPro" id="IPR000994">
    <property type="entry name" value="Pept_M24"/>
</dbReference>
<dbReference type="Proteomes" id="UP000632195">
    <property type="component" value="Unassembled WGS sequence"/>
</dbReference>
<keyword evidence="2" id="KW-0378">Hydrolase</keyword>
<evidence type="ECO:0000256" key="1">
    <source>
        <dbReference type="ARBA" id="ARBA00022723"/>
    </source>
</evidence>
<comment type="caution">
    <text evidence="6">The sequence shown here is derived from an EMBL/GenBank/DDBJ whole genome shotgun (WGS) entry which is preliminary data.</text>
</comment>
<accession>A0AA37BSC0</accession>
<comment type="similarity">
    <text evidence="3">Belongs to the peptidase M24B family.</text>
</comment>
<gene>
    <name evidence="6" type="ORF">GCM10007108_14610</name>
</gene>
<dbReference type="SUPFAM" id="SSF55920">
    <property type="entry name" value="Creatinase/aminopeptidase"/>
    <property type="match status" value="1"/>
</dbReference>
<dbReference type="EMBL" id="BMNY01000002">
    <property type="protein sequence ID" value="GGM77544.1"/>
    <property type="molecule type" value="Genomic_DNA"/>
</dbReference>
<feature type="domain" description="Creatinase N-terminal" evidence="5">
    <location>
        <begin position="6"/>
        <end position="87"/>
    </location>
</feature>
<dbReference type="RefSeq" id="WP_188681574.1">
    <property type="nucleotide sequence ID" value="NZ_BMNY01000002.1"/>
</dbReference>
<dbReference type="PANTHER" id="PTHR46112:SF2">
    <property type="entry name" value="XAA-PRO AMINOPEPTIDASE P-RELATED"/>
    <property type="match status" value="1"/>
</dbReference>
<organism evidence="6 7">
    <name type="scientific">Thermogymnomonas acidicola</name>
    <dbReference type="NCBI Taxonomy" id="399579"/>
    <lineage>
        <taxon>Archaea</taxon>
        <taxon>Methanobacteriati</taxon>
        <taxon>Thermoplasmatota</taxon>
        <taxon>Thermoplasmata</taxon>
        <taxon>Thermoplasmatales</taxon>
        <taxon>Thermogymnomonas</taxon>
    </lineage>
</organism>
<dbReference type="InterPro" id="IPR036005">
    <property type="entry name" value="Creatinase/aminopeptidase-like"/>
</dbReference>
<keyword evidence="1 3" id="KW-0479">Metal-binding</keyword>
<reference evidence="6" key="1">
    <citation type="journal article" date="2014" name="Int. J. Syst. Evol. Microbiol.">
        <title>Complete genome sequence of Corynebacterium casei LMG S-19264T (=DSM 44701T), isolated from a smear-ripened cheese.</title>
        <authorList>
            <consortium name="US DOE Joint Genome Institute (JGI-PGF)"/>
            <person name="Walter F."/>
            <person name="Albersmeier A."/>
            <person name="Kalinowski J."/>
            <person name="Ruckert C."/>
        </authorList>
    </citation>
    <scope>NUCLEOTIDE SEQUENCE</scope>
    <source>
        <strain evidence="6">JCM 13583</strain>
    </source>
</reference>
<evidence type="ECO:0000259" key="4">
    <source>
        <dbReference type="Pfam" id="PF00557"/>
    </source>
</evidence>
<evidence type="ECO:0000313" key="6">
    <source>
        <dbReference type="EMBL" id="GGM77544.1"/>
    </source>
</evidence>
<keyword evidence="7" id="KW-1185">Reference proteome</keyword>
<name>A0AA37BSC0_9ARCH</name>
<dbReference type="InterPro" id="IPR000587">
    <property type="entry name" value="Creatinase_N"/>
</dbReference>
<dbReference type="SUPFAM" id="SSF53092">
    <property type="entry name" value="Creatinase/prolidase N-terminal domain"/>
    <property type="match status" value="1"/>
</dbReference>
<proteinExistence type="inferred from homology"/>
<dbReference type="InterPro" id="IPR050659">
    <property type="entry name" value="Peptidase_M24B"/>
</dbReference>
<dbReference type="GO" id="GO:0046872">
    <property type="term" value="F:metal ion binding"/>
    <property type="evidence" value="ECO:0007669"/>
    <property type="project" value="UniProtKB-KW"/>
</dbReference>
<evidence type="ECO:0000256" key="2">
    <source>
        <dbReference type="ARBA" id="ARBA00022801"/>
    </source>
</evidence>
<dbReference type="InterPro" id="IPR029149">
    <property type="entry name" value="Creatin/AminoP/Spt16_N"/>
</dbReference>
<dbReference type="Pfam" id="PF01321">
    <property type="entry name" value="Creatinase_N"/>
    <property type="match status" value="1"/>
</dbReference>
<feature type="domain" description="Peptidase M24" evidence="4">
    <location>
        <begin position="130"/>
        <end position="333"/>
    </location>
</feature>
<sequence length="349" mass="39473">MDHSARLRRLKDRLDGSCAVITDPMDIYYFTGRYMEGMERLVALVVSEEPLLVVPSLHDGETRDLGMERIVWHDGQDPFRMVAERVRGRPVLVQGKIPYSHVVRLGLRPEGLVDDIVSEMRSVKDSEELEAMSMAVSIAERSFRDLLDHIQEGMTEADLARYLEDRFRANGADGPSFSTIVCFGENAANPHHRPGNRRLKRGECIVVDFGCRYRGYASDTTRTLYTGKPDDMFYSSYLAVMEAQSVGVSSVSPERTGSQVDSLTRNAIERYGLGRYFIHRTGHGIGLEVHEAPYLDSNNTQYLRPGNVVTVEPGVYVQDRFGIRIEDMVLVTERGQRDLNRLTHDLVLV</sequence>
<dbReference type="Pfam" id="PF00557">
    <property type="entry name" value="Peptidase_M24"/>
    <property type="match status" value="1"/>
</dbReference>
<dbReference type="CDD" id="cd01092">
    <property type="entry name" value="APP-like"/>
    <property type="match status" value="1"/>
</dbReference>
<dbReference type="InterPro" id="IPR001131">
    <property type="entry name" value="Peptidase_M24B_aminopep-P_CS"/>
</dbReference>
<protein>
    <submittedName>
        <fullName evidence="6">Peptidase M24 family protein</fullName>
    </submittedName>
</protein>
<evidence type="ECO:0000256" key="3">
    <source>
        <dbReference type="RuleBase" id="RU000590"/>
    </source>
</evidence>
<dbReference type="GO" id="GO:0016787">
    <property type="term" value="F:hydrolase activity"/>
    <property type="evidence" value="ECO:0007669"/>
    <property type="project" value="UniProtKB-KW"/>
</dbReference>
<dbReference type="Gene3D" id="3.90.230.10">
    <property type="entry name" value="Creatinase/methionine aminopeptidase superfamily"/>
    <property type="match status" value="1"/>
</dbReference>
<reference evidence="6" key="2">
    <citation type="submission" date="2022-09" db="EMBL/GenBank/DDBJ databases">
        <authorList>
            <person name="Sun Q."/>
            <person name="Ohkuma M."/>
        </authorList>
    </citation>
    <scope>NUCLEOTIDE SEQUENCE</scope>
    <source>
        <strain evidence="6">JCM 13583</strain>
    </source>
</reference>
<dbReference type="PANTHER" id="PTHR46112">
    <property type="entry name" value="AMINOPEPTIDASE"/>
    <property type="match status" value="1"/>
</dbReference>
<dbReference type="AlphaFoldDB" id="A0AA37BSC0"/>
<evidence type="ECO:0000259" key="5">
    <source>
        <dbReference type="Pfam" id="PF01321"/>
    </source>
</evidence>
<evidence type="ECO:0000313" key="7">
    <source>
        <dbReference type="Proteomes" id="UP000632195"/>
    </source>
</evidence>
<dbReference type="Gene3D" id="3.40.350.10">
    <property type="entry name" value="Creatinase/prolidase N-terminal domain"/>
    <property type="match status" value="1"/>
</dbReference>